<dbReference type="AlphaFoldDB" id="A0A654M736"/>
<evidence type="ECO:0000313" key="9">
    <source>
        <dbReference type="Proteomes" id="UP000055698"/>
    </source>
</evidence>
<dbReference type="NCBIfam" id="TIGR00096">
    <property type="entry name" value="16S rRNA (cytidine(1402)-2'-O)-methyltransferase"/>
    <property type="match status" value="1"/>
</dbReference>
<keyword evidence="3 6" id="KW-0489">Methyltransferase</keyword>
<dbReference type="EMBL" id="CP013212">
    <property type="protein sequence ID" value="ALP70240.1"/>
    <property type="molecule type" value="Genomic_DNA"/>
</dbReference>
<dbReference type="Proteomes" id="UP000055698">
    <property type="component" value="Chromosome"/>
</dbReference>
<comment type="function">
    <text evidence="6">Catalyzes the 2'-O-methylation of the ribose of cytidine 1402 (C1402) in 16S rRNA.</text>
</comment>
<dbReference type="GO" id="GO:0005737">
    <property type="term" value="C:cytoplasm"/>
    <property type="evidence" value="ECO:0007669"/>
    <property type="project" value="UniProtKB-SubCell"/>
</dbReference>
<feature type="domain" description="Tetrapyrrole methylase" evidence="7">
    <location>
        <begin position="1"/>
        <end position="209"/>
    </location>
</feature>
<protein>
    <recommendedName>
        <fullName evidence="6">Ribosomal RNA small subunit methyltransferase I</fullName>
        <ecNumber evidence="6">2.1.1.198</ecNumber>
    </recommendedName>
    <alternativeName>
        <fullName evidence="6">16S rRNA 2'-O-ribose C1402 methyltransferase</fullName>
    </alternativeName>
    <alternativeName>
        <fullName evidence="6">rRNA (cytidine-2'-O-)-methyltransferase RsmI</fullName>
    </alternativeName>
</protein>
<evidence type="ECO:0000256" key="4">
    <source>
        <dbReference type="ARBA" id="ARBA00022679"/>
    </source>
</evidence>
<dbReference type="HAMAP" id="MF_01877">
    <property type="entry name" value="16SrRNA_methyltr_I"/>
    <property type="match status" value="1"/>
</dbReference>
<dbReference type="CDD" id="cd11648">
    <property type="entry name" value="RsmI"/>
    <property type="match status" value="1"/>
</dbReference>
<dbReference type="InterPro" id="IPR000878">
    <property type="entry name" value="4pyrrol_Mease"/>
</dbReference>
<keyword evidence="1 6" id="KW-0963">Cytoplasm</keyword>
<dbReference type="PIRSF" id="PIRSF005917">
    <property type="entry name" value="MTase_YraL"/>
    <property type="match status" value="1"/>
</dbReference>
<comment type="subcellular location">
    <subcellularLocation>
        <location evidence="6">Cytoplasm</location>
    </subcellularLocation>
</comment>
<proteinExistence type="inferred from homology"/>
<evidence type="ECO:0000256" key="2">
    <source>
        <dbReference type="ARBA" id="ARBA00022552"/>
    </source>
</evidence>
<keyword evidence="5 6" id="KW-0949">S-adenosyl-L-methionine</keyword>
<dbReference type="Gene3D" id="3.30.950.10">
    <property type="entry name" value="Methyltransferase, Cobalt-precorrin-4 Transmethylase, Domain 2"/>
    <property type="match status" value="1"/>
</dbReference>
<keyword evidence="2 6" id="KW-0698">rRNA processing</keyword>
<reference evidence="9" key="1">
    <citation type="submission" date="2015-11" db="EMBL/GenBank/DDBJ databases">
        <title>Complete genome sequences of the obligate symbionts Candidatus Sulcia muelleri and Candidatus Nasuia deltocephalinicola from the pestiferous leafhopper, Macrosteles quadripunctulatus (Hemiptera: Cicadellidae).</title>
        <authorList>
            <person name="Bennett G.M."/>
            <person name="Abba S."/>
            <person name="Kube M."/>
            <person name="Marzachi C."/>
        </authorList>
    </citation>
    <scope>NUCLEOTIDE SEQUENCE [LARGE SCALE GENOMIC DNA]</scope>
    <source>
        <strain evidence="9">PUNC</strain>
    </source>
</reference>
<dbReference type="InterPro" id="IPR014777">
    <property type="entry name" value="4pyrrole_Mease_sub1"/>
</dbReference>
<evidence type="ECO:0000256" key="3">
    <source>
        <dbReference type="ARBA" id="ARBA00022603"/>
    </source>
</evidence>
<dbReference type="Pfam" id="PF00590">
    <property type="entry name" value="TP_methylase"/>
    <property type="match status" value="1"/>
</dbReference>
<gene>
    <name evidence="6" type="primary">rsmI</name>
    <name evidence="8" type="ORF">ASU30_181</name>
</gene>
<comment type="catalytic activity">
    <reaction evidence="6">
        <text>cytidine(1402) in 16S rRNA + S-adenosyl-L-methionine = 2'-O-methylcytidine(1402) in 16S rRNA + S-adenosyl-L-homocysteine + H(+)</text>
        <dbReference type="Rhea" id="RHEA:42924"/>
        <dbReference type="Rhea" id="RHEA-COMP:10285"/>
        <dbReference type="Rhea" id="RHEA-COMP:10286"/>
        <dbReference type="ChEBI" id="CHEBI:15378"/>
        <dbReference type="ChEBI" id="CHEBI:57856"/>
        <dbReference type="ChEBI" id="CHEBI:59789"/>
        <dbReference type="ChEBI" id="CHEBI:74495"/>
        <dbReference type="ChEBI" id="CHEBI:82748"/>
        <dbReference type="EC" id="2.1.1.198"/>
    </reaction>
</comment>
<dbReference type="InterPro" id="IPR035996">
    <property type="entry name" value="4pyrrol_Methylase_sf"/>
</dbReference>
<dbReference type="Gene3D" id="3.40.1010.10">
    <property type="entry name" value="Cobalt-precorrin-4 Transmethylase, Domain 1"/>
    <property type="match status" value="1"/>
</dbReference>
<dbReference type="InterPro" id="IPR008189">
    <property type="entry name" value="rRNA_ssu_MeTfrase_I"/>
</dbReference>
<dbReference type="RefSeq" id="WP_075047586.1">
    <property type="nucleotide sequence ID" value="NZ_CP013212.1"/>
</dbReference>
<evidence type="ECO:0000256" key="1">
    <source>
        <dbReference type="ARBA" id="ARBA00022490"/>
    </source>
</evidence>
<name>A0A654M736_9FLAO</name>
<evidence type="ECO:0000259" key="7">
    <source>
        <dbReference type="Pfam" id="PF00590"/>
    </source>
</evidence>
<dbReference type="PANTHER" id="PTHR46111">
    <property type="entry name" value="RIBOSOMAL RNA SMALL SUBUNIT METHYLTRANSFERASE I"/>
    <property type="match status" value="1"/>
</dbReference>
<keyword evidence="4 6" id="KW-0808">Transferase</keyword>
<organism evidence="8 9">
    <name type="scientific">Candidatus Karelsulcia muelleri</name>
    <dbReference type="NCBI Taxonomy" id="336810"/>
    <lineage>
        <taxon>Bacteria</taxon>
        <taxon>Pseudomonadati</taxon>
        <taxon>Bacteroidota</taxon>
        <taxon>Flavobacteriia</taxon>
        <taxon>Flavobacteriales</taxon>
        <taxon>Candidatus Karelsulcia</taxon>
    </lineage>
</organism>
<comment type="similarity">
    <text evidence="6">Belongs to the methyltransferase superfamily. RsmI family.</text>
</comment>
<dbReference type="SUPFAM" id="SSF53790">
    <property type="entry name" value="Tetrapyrrole methylase"/>
    <property type="match status" value="1"/>
</dbReference>
<evidence type="ECO:0000256" key="6">
    <source>
        <dbReference type="HAMAP-Rule" id="MF_01877"/>
    </source>
</evidence>
<accession>A0A654M736</accession>
<dbReference type="PANTHER" id="PTHR46111:SF1">
    <property type="entry name" value="RIBOSOMAL RNA SMALL SUBUNIT METHYLTRANSFERASE I"/>
    <property type="match status" value="1"/>
</dbReference>
<dbReference type="GO" id="GO:0070677">
    <property type="term" value="F:rRNA (cytosine-2'-O-)-methyltransferase activity"/>
    <property type="evidence" value="ECO:0007669"/>
    <property type="project" value="UniProtKB-UniRule"/>
</dbReference>
<dbReference type="FunFam" id="3.30.950.10:FF:000002">
    <property type="entry name" value="Ribosomal RNA small subunit methyltransferase I"/>
    <property type="match status" value="1"/>
</dbReference>
<evidence type="ECO:0000256" key="5">
    <source>
        <dbReference type="ARBA" id="ARBA00022691"/>
    </source>
</evidence>
<dbReference type="InterPro" id="IPR014776">
    <property type="entry name" value="4pyrrole_Mease_sub2"/>
</dbReference>
<evidence type="ECO:0000313" key="8">
    <source>
        <dbReference type="EMBL" id="ALP70240.1"/>
    </source>
</evidence>
<reference evidence="8 9" key="2">
    <citation type="journal article" date="2016" name="Genome Announc.">
        <title>Complete Genome Sequences of the Obligate Symbionts 'Candidatus Sulcia muelleri' and 'Ca. Nasuia deltocephalinicola' from the Pestiferous Leafhopper Macrosteles quadripunctulatus (Hemiptera: Cicadellidae).</title>
        <authorList>
            <person name="Bennett G.M."/>
            <person name="Abba S."/>
            <person name="Kube M."/>
            <person name="Marzachi C."/>
        </authorList>
    </citation>
    <scope>NUCLEOTIDE SEQUENCE [LARGE SCALE GENOMIC DNA]</scope>
    <source>
        <strain evidence="8 9">PUNC</strain>
    </source>
</reference>
<dbReference type="EC" id="2.1.1.198" evidence="6"/>
<sequence>MLYIVPTPIGNLEDITFRAIRILKEVDFILAENILNSKKLLNFFKIKNNILSYNIYNEHKIIFNIILFLKKCNNIALITDAGTPIISDPGFLLVRHCIKNNIKVSCLPGATAFIPALINSGFSINEFTFIGFLPHKKSKEKKIKTLCKETETETETETESRTIIIYESTYRILNTLYIIKNYIGNKQISICREISKKFEQTIIGNINDIIFFFENKKPKGEFVIILQGKTRTRGTERI</sequence>
<dbReference type="GeneID" id="75050327"/>